<dbReference type="InterPro" id="IPR036565">
    <property type="entry name" value="Mur-like_cat_sf"/>
</dbReference>
<organism evidence="5 6">
    <name type="scientific">Collinsella tanakaei</name>
    <dbReference type="NCBI Taxonomy" id="626935"/>
    <lineage>
        <taxon>Bacteria</taxon>
        <taxon>Bacillati</taxon>
        <taxon>Actinomycetota</taxon>
        <taxon>Coriobacteriia</taxon>
        <taxon>Coriobacteriales</taxon>
        <taxon>Coriobacteriaceae</taxon>
        <taxon>Collinsella</taxon>
    </lineage>
</organism>
<dbReference type="Pfam" id="PF08245">
    <property type="entry name" value="Mur_ligase_M"/>
    <property type="match status" value="1"/>
</dbReference>
<dbReference type="Gene3D" id="3.40.1190.10">
    <property type="entry name" value="Mur-like, catalytic domain"/>
    <property type="match status" value="1"/>
</dbReference>
<dbReference type="UniPathway" id="UPA00219"/>
<dbReference type="GO" id="GO:0009252">
    <property type="term" value="P:peptidoglycan biosynthetic process"/>
    <property type="evidence" value="ECO:0007669"/>
    <property type="project" value="UniProtKB-UniPathway"/>
</dbReference>
<evidence type="ECO:0000256" key="2">
    <source>
        <dbReference type="RuleBase" id="RU004135"/>
    </source>
</evidence>
<dbReference type="RefSeq" id="WP_117678815.1">
    <property type="nucleotide sequence ID" value="NZ_CAJJKC010000005.1"/>
</dbReference>
<evidence type="ECO:0000259" key="4">
    <source>
        <dbReference type="Pfam" id="PF08245"/>
    </source>
</evidence>
<dbReference type="Gene3D" id="3.40.1390.10">
    <property type="entry name" value="MurE/MurF, N-terminal domain"/>
    <property type="match status" value="1"/>
</dbReference>
<dbReference type="Proteomes" id="UP000260943">
    <property type="component" value="Unassembled WGS sequence"/>
</dbReference>
<protein>
    <submittedName>
        <fullName evidence="5">UDP-N-acetylmuramyl-tripeptide synthetase</fullName>
    </submittedName>
</protein>
<feature type="domain" description="Mur ligase central" evidence="4">
    <location>
        <begin position="133"/>
        <end position="339"/>
    </location>
</feature>
<dbReference type="PANTHER" id="PTHR23135">
    <property type="entry name" value="MUR LIGASE FAMILY MEMBER"/>
    <property type="match status" value="1"/>
</dbReference>
<dbReference type="NCBIfam" id="TIGR01085">
    <property type="entry name" value="murE"/>
    <property type="match status" value="1"/>
</dbReference>
<dbReference type="SUPFAM" id="SSF53244">
    <property type="entry name" value="MurD-like peptide ligases, peptide-binding domain"/>
    <property type="match status" value="1"/>
</dbReference>
<dbReference type="InterPro" id="IPR005761">
    <property type="entry name" value="UDP-N-AcMur-Glu-dNH2Pim_ligase"/>
</dbReference>
<reference evidence="5 6" key="1">
    <citation type="submission" date="2018-08" db="EMBL/GenBank/DDBJ databases">
        <title>A genome reference for cultivated species of the human gut microbiota.</title>
        <authorList>
            <person name="Zou Y."/>
            <person name="Xue W."/>
            <person name="Luo G."/>
        </authorList>
    </citation>
    <scope>NUCLEOTIDE SEQUENCE [LARGE SCALE GENOMIC DNA]</scope>
    <source>
        <strain evidence="5 6">TF08-14</strain>
    </source>
</reference>
<dbReference type="GO" id="GO:0016881">
    <property type="term" value="F:acid-amino acid ligase activity"/>
    <property type="evidence" value="ECO:0007669"/>
    <property type="project" value="InterPro"/>
</dbReference>
<dbReference type="GO" id="GO:0005737">
    <property type="term" value="C:cytoplasm"/>
    <property type="evidence" value="ECO:0007669"/>
    <property type="project" value="UniProtKB-SubCell"/>
</dbReference>
<gene>
    <name evidence="5" type="primary">murE</name>
    <name evidence="5" type="ORF">DXC81_01290</name>
</gene>
<dbReference type="Pfam" id="PF02875">
    <property type="entry name" value="Mur_ligase_C"/>
    <property type="match status" value="1"/>
</dbReference>
<accession>A0A3E4QZH7</accession>
<dbReference type="AlphaFoldDB" id="A0A3E4QZH7"/>
<evidence type="ECO:0000313" key="5">
    <source>
        <dbReference type="EMBL" id="RGL12318.1"/>
    </source>
</evidence>
<proteinExistence type="inferred from homology"/>
<feature type="domain" description="Mur ligase C-terminal" evidence="3">
    <location>
        <begin position="360"/>
        <end position="490"/>
    </location>
</feature>
<dbReference type="GO" id="GO:0051301">
    <property type="term" value="P:cell division"/>
    <property type="evidence" value="ECO:0007669"/>
    <property type="project" value="UniProtKB-KW"/>
</dbReference>
<dbReference type="GO" id="GO:0071555">
    <property type="term" value="P:cell wall organization"/>
    <property type="evidence" value="ECO:0007669"/>
    <property type="project" value="UniProtKB-KW"/>
</dbReference>
<dbReference type="InterPro" id="IPR035911">
    <property type="entry name" value="MurE/MurF_N"/>
</dbReference>
<comment type="pathway">
    <text evidence="2">Cell wall biogenesis; peptidoglycan biosynthesis.</text>
</comment>
<dbReference type="InterPro" id="IPR004101">
    <property type="entry name" value="Mur_ligase_C"/>
</dbReference>
<comment type="subcellular location">
    <subcellularLocation>
        <location evidence="2">Cytoplasm</location>
    </subcellularLocation>
</comment>
<keyword evidence="2" id="KW-0133">Cell shape</keyword>
<dbReference type="GO" id="GO:0005524">
    <property type="term" value="F:ATP binding"/>
    <property type="evidence" value="ECO:0007669"/>
    <property type="project" value="InterPro"/>
</dbReference>
<dbReference type="GO" id="GO:0008360">
    <property type="term" value="P:regulation of cell shape"/>
    <property type="evidence" value="ECO:0007669"/>
    <property type="project" value="UniProtKB-KW"/>
</dbReference>
<dbReference type="InterPro" id="IPR036615">
    <property type="entry name" value="Mur_ligase_C_dom_sf"/>
</dbReference>
<evidence type="ECO:0000313" key="6">
    <source>
        <dbReference type="Proteomes" id="UP000260943"/>
    </source>
</evidence>
<comment type="similarity">
    <text evidence="1">Belongs to the MurCDEF family. MurE subfamily.</text>
</comment>
<name>A0A3E4QZH7_9ACTN</name>
<keyword evidence="2" id="KW-0573">Peptidoglycan synthesis</keyword>
<keyword evidence="2" id="KW-0131">Cell cycle</keyword>
<dbReference type="Gene3D" id="3.90.190.20">
    <property type="entry name" value="Mur ligase, C-terminal domain"/>
    <property type="match status" value="1"/>
</dbReference>
<dbReference type="EMBL" id="QSRJ01000001">
    <property type="protein sequence ID" value="RGL12318.1"/>
    <property type="molecule type" value="Genomic_DNA"/>
</dbReference>
<dbReference type="PANTHER" id="PTHR23135:SF4">
    <property type="entry name" value="UDP-N-ACETYLMURAMOYL-L-ALANYL-D-GLUTAMATE--2,6-DIAMINOPIMELATE LIGASE MURE HOMOLOG, CHLOROPLASTIC"/>
    <property type="match status" value="1"/>
</dbReference>
<dbReference type="InterPro" id="IPR013221">
    <property type="entry name" value="Mur_ligase_cen"/>
</dbReference>
<evidence type="ECO:0000259" key="3">
    <source>
        <dbReference type="Pfam" id="PF02875"/>
    </source>
</evidence>
<evidence type="ECO:0000256" key="1">
    <source>
        <dbReference type="ARBA" id="ARBA00005898"/>
    </source>
</evidence>
<dbReference type="SUPFAM" id="SSF63418">
    <property type="entry name" value="MurE/MurF N-terminal domain"/>
    <property type="match status" value="1"/>
</dbReference>
<sequence length="523" mass="56617">MATTDAASLDPASLQIPGTLEQYIDALESAGVLAGVAGSTSIEDVAGIPISLVSYDSRAVGPDTLFICKGAAFKEDYLVQAQHAGAVAYVSESNYTDIDLPCLLVDDIRAALGPLASLAYGQPAKHLRISTFTGTKGKTTSAFYLKGILDKEARADECEPCALISTILIDNGRHRIMSKLTSPEPLELNLYLASAWKLGSRDVVMESSSQALKYGRVAGVEFEVGAFTNISEDHISPIEHPTFEDYFSSKLTLFRQCRHAVVNLDMDMVDRVLDAASVCESTLTYSMTNPAADVHAVSWEQRGHKTVLTVKTPRFTIDVIVPTIADFNLSNALGAIACAEVLGCSRAAIEHGLEDVRVPGRMERIESRDPNIVGLVDYAHNEVSMRALLENVRRSYPDRELCCVFGSTGDKGVERREGMGRVAGELADRIIITEDDAGTQNVMDICKTIESFARDAGATNIQIEPDREQAARSAVRGCTGPAIIVMAGKGHERHMIRAHGRDPYEGDSSMLARVFDQEVKAVE</sequence>
<comment type="caution">
    <text evidence="5">The sequence shown here is derived from an EMBL/GenBank/DDBJ whole genome shotgun (WGS) entry which is preliminary data.</text>
</comment>
<keyword evidence="2" id="KW-0132">Cell division</keyword>
<dbReference type="SUPFAM" id="SSF53623">
    <property type="entry name" value="MurD-like peptide ligases, catalytic domain"/>
    <property type="match status" value="1"/>
</dbReference>
<keyword evidence="2" id="KW-0961">Cell wall biogenesis/degradation</keyword>